<evidence type="ECO:0000256" key="6">
    <source>
        <dbReference type="ARBA" id="ARBA00022679"/>
    </source>
</evidence>
<evidence type="ECO:0000256" key="15">
    <source>
        <dbReference type="ARBA" id="ARBA00033270"/>
    </source>
</evidence>
<dbReference type="PANTHER" id="PTHR30474">
    <property type="entry name" value="CELL CYCLE PROTEIN"/>
    <property type="match status" value="1"/>
</dbReference>
<evidence type="ECO:0000256" key="1">
    <source>
        <dbReference type="ARBA" id="ARBA00004651"/>
    </source>
</evidence>
<comment type="caution">
    <text evidence="22">The sequence shown here is derived from an EMBL/GenBank/DDBJ whole genome shotgun (WGS) entry which is preliminary data.</text>
</comment>
<evidence type="ECO:0000256" key="18">
    <source>
        <dbReference type="ARBA" id="ARBA00041418"/>
    </source>
</evidence>
<keyword evidence="11 21" id="KW-0472">Membrane</keyword>
<feature type="transmembrane region" description="Helical" evidence="21">
    <location>
        <begin position="273"/>
        <end position="293"/>
    </location>
</feature>
<feature type="transmembrane region" description="Helical" evidence="21">
    <location>
        <begin position="105"/>
        <end position="129"/>
    </location>
</feature>
<evidence type="ECO:0000256" key="19">
    <source>
        <dbReference type="ARBA" id="ARBA00044770"/>
    </source>
</evidence>
<evidence type="ECO:0000256" key="2">
    <source>
        <dbReference type="ARBA" id="ARBA00004752"/>
    </source>
</evidence>
<keyword evidence="8" id="KW-0133">Cell shape</keyword>
<dbReference type="EC" id="2.4.99.28" evidence="19"/>
<sequence length="364" mass="39277">MKNTAARPLAIFLTSTAILVLLGLAVMTNASIPLSQANHGESFYYLKHQIIYGMFLGLLAFFFFSRFNHSHLKKMALPFLFLAVILLILVFVPQVGYEAGGAKRWISIFGFSFQPSEFAKLAIIVYLASWLESKKDKIKKPVMLVPFLFWLVLIGGLVLIEPDLGTFLVICAIALSMYFSAGAKIKTLAGLFLIGVVILTTLIVAEPYRRQRLTSFLNPGSDVAGQGYQLNQALITIGSGGVFGLGLGKGVQKYSYLPETIGDSVFAIVSEELGFVGAVSVLLLYLVWILSGLKIASTAGHVYGGYLVLGVIIWIGLQTFINTLGILGLIPFTGIPLPFISYGGSALAIELAAVGIVANVAKRK</sequence>
<dbReference type="EMBL" id="JACPHQ010000013">
    <property type="protein sequence ID" value="MBI2465789.1"/>
    <property type="molecule type" value="Genomic_DNA"/>
</dbReference>
<evidence type="ECO:0000256" key="13">
    <source>
        <dbReference type="ARBA" id="ARBA00023316"/>
    </source>
</evidence>
<feature type="transmembrane region" description="Helical" evidence="21">
    <location>
        <begin position="76"/>
        <end position="93"/>
    </location>
</feature>
<dbReference type="NCBIfam" id="TIGR02614">
    <property type="entry name" value="ftsW"/>
    <property type="match status" value="1"/>
</dbReference>
<evidence type="ECO:0000256" key="4">
    <source>
        <dbReference type="ARBA" id="ARBA00022618"/>
    </source>
</evidence>
<evidence type="ECO:0000256" key="5">
    <source>
        <dbReference type="ARBA" id="ARBA00022676"/>
    </source>
</evidence>
<evidence type="ECO:0000256" key="7">
    <source>
        <dbReference type="ARBA" id="ARBA00022692"/>
    </source>
</evidence>
<keyword evidence="3" id="KW-1003">Cell membrane</keyword>
<feature type="transmembrane region" description="Helical" evidence="21">
    <location>
        <begin position="164"/>
        <end position="181"/>
    </location>
</feature>
<evidence type="ECO:0000313" key="23">
    <source>
        <dbReference type="Proteomes" id="UP000709672"/>
    </source>
</evidence>
<keyword evidence="7 21" id="KW-0812">Transmembrane</keyword>
<dbReference type="GO" id="GO:0005886">
    <property type="term" value="C:plasma membrane"/>
    <property type="evidence" value="ECO:0007669"/>
    <property type="project" value="UniProtKB-SubCell"/>
</dbReference>
<proteinExistence type="inferred from homology"/>
<dbReference type="PANTHER" id="PTHR30474:SF2">
    <property type="entry name" value="PEPTIDOGLYCAN GLYCOSYLTRANSFERASE FTSW-RELATED"/>
    <property type="match status" value="1"/>
</dbReference>
<evidence type="ECO:0000256" key="9">
    <source>
        <dbReference type="ARBA" id="ARBA00022984"/>
    </source>
</evidence>
<reference evidence="22" key="1">
    <citation type="submission" date="2020-07" db="EMBL/GenBank/DDBJ databases">
        <title>Huge and variable diversity of episymbiotic CPR bacteria and DPANN archaea in groundwater ecosystems.</title>
        <authorList>
            <person name="He C.Y."/>
            <person name="Keren R."/>
            <person name="Whittaker M."/>
            <person name="Farag I.F."/>
            <person name="Doudna J."/>
            <person name="Cate J.H.D."/>
            <person name="Banfield J.F."/>
        </authorList>
    </citation>
    <scope>NUCLEOTIDE SEQUENCE</scope>
    <source>
        <strain evidence="22">NC_groundwater_418_Ag_B-0.1um_45_10</strain>
    </source>
</reference>
<feature type="transmembrane region" description="Helical" evidence="21">
    <location>
        <begin position="305"/>
        <end position="333"/>
    </location>
</feature>
<evidence type="ECO:0000256" key="3">
    <source>
        <dbReference type="ARBA" id="ARBA00022475"/>
    </source>
</evidence>
<comment type="pathway">
    <text evidence="2">Cell wall biogenesis; peptidoglycan biosynthesis.</text>
</comment>
<keyword evidence="9" id="KW-0573">Peptidoglycan synthesis</keyword>
<feature type="transmembrane region" description="Helical" evidence="21">
    <location>
        <begin position="141"/>
        <end position="158"/>
    </location>
</feature>
<dbReference type="GO" id="GO:0008955">
    <property type="term" value="F:peptidoglycan glycosyltransferase activity"/>
    <property type="evidence" value="ECO:0007669"/>
    <property type="project" value="UniProtKB-EC"/>
</dbReference>
<comment type="subcellular location">
    <subcellularLocation>
        <location evidence="1">Cell membrane</location>
        <topology evidence="1">Multi-pass membrane protein</topology>
    </subcellularLocation>
</comment>
<keyword evidence="5" id="KW-0328">Glycosyltransferase</keyword>
<gene>
    <name evidence="22" type="primary">ftsW</name>
    <name evidence="22" type="ORF">HYV66_00990</name>
</gene>
<dbReference type="InterPro" id="IPR013437">
    <property type="entry name" value="FtsW"/>
</dbReference>
<feature type="transmembrane region" description="Helical" evidence="21">
    <location>
        <begin position="46"/>
        <end position="64"/>
    </location>
</feature>
<evidence type="ECO:0000256" key="20">
    <source>
        <dbReference type="ARBA" id="ARBA00049902"/>
    </source>
</evidence>
<organism evidence="22 23">
    <name type="scientific">Candidatus Sungiibacteriota bacterium</name>
    <dbReference type="NCBI Taxonomy" id="2750080"/>
    <lineage>
        <taxon>Bacteria</taxon>
        <taxon>Candidatus Sungiibacteriota</taxon>
    </lineage>
</organism>
<keyword evidence="13" id="KW-0961">Cell wall biogenesis/degradation</keyword>
<feature type="transmembrane region" description="Helical" evidence="21">
    <location>
        <begin position="188"/>
        <end position="205"/>
    </location>
</feature>
<dbReference type="GO" id="GO:0051301">
    <property type="term" value="P:cell division"/>
    <property type="evidence" value="ECO:0007669"/>
    <property type="project" value="UniProtKB-KW"/>
</dbReference>
<accession>A0A931YDC4</accession>
<evidence type="ECO:0000256" key="21">
    <source>
        <dbReference type="SAM" id="Phobius"/>
    </source>
</evidence>
<evidence type="ECO:0000256" key="16">
    <source>
        <dbReference type="ARBA" id="ARBA00038053"/>
    </source>
</evidence>
<protein>
    <recommendedName>
        <fullName evidence="17">Probable peptidoglycan glycosyltransferase FtsW</fullName>
        <ecNumber evidence="19">2.4.99.28</ecNumber>
    </recommendedName>
    <alternativeName>
        <fullName evidence="18">Cell division protein FtsW</fullName>
    </alternativeName>
    <alternativeName>
        <fullName evidence="15">Cell wall polymerase</fullName>
    </alternativeName>
    <alternativeName>
        <fullName evidence="14">Peptidoglycan polymerase</fullName>
    </alternativeName>
</protein>
<dbReference type="GO" id="GO:0009252">
    <property type="term" value="P:peptidoglycan biosynthetic process"/>
    <property type="evidence" value="ECO:0007669"/>
    <property type="project" value="UniProtKB-KW"/>
</dbReference>
<comment type="catalytic activity">
    <reaction evidence="20">
        <text>[GlcNAc-(1-&gt;4)-Mur2Ac(oyl-L-Ala-gamma-D-Glu-L-Lys-D-Ala-D-Ala)](n)-di-trans,octa-cis-undecaprenyl diphosphate + beta-D-GlcNAc-(1-&gt;4)-Mur2Ac(oyl-L-Ala-gamma-D-Glu-L-Lys-D-Ala-D-Ala)-di-trans,octa-cis-undecaprenyl diphosphate = [GlcNAc-(1-&gt;4)-Mur2Ac(oyl-L-Ala-gamma-D-Glu-L-Lys-D-Ala-D-Ala)](n+1)-di-trans,octa-cis-undecaprenyl diphosphate + di-trans,octa-cis-undecaprenyl diphosphate + H(+)</text>
        <dbReference type="Rhea" id="RHEA:23708"/>
        <dbReference type="Rhea" id="RHEA-COMP:9602"/>
        <dbReference type="Rhea" id="RHEA-COMP:9603"/>
        <dbReference type="ChEBI" id="CHEBI:15378"/>
        <dbReference type="ChEBI" id="CHEBI:58405"/>
        <dbReference type="ChEBI" id="CHEBI:60033"/>
        <dbReference type="ChEBI" id="CHEBI:78435"/>
        <dbReference type="EC" id="2.4.99.28"/>
    </reaction>
</comment>
<comment type="similarity">
    <text evidence="16">Belongs to the SEDS family. FtsW subfamily.</text>
</comment>
<dbReference type="GO" id="GO:0071555">
    <property type="term" value="P:cell wall organization"/>
    <property type="evidence" value="ECO:0007669"/>
    <property type="project" value="UniProtKB-KW"/>
</dbReference>
<dbReference type="GO" id="GO:0032153">
    <property type="term" value="C:cell division site"/>
    <property type="evidence" value="ECO:0007669"/>
    <property type="project" value="TreeGrafter"/>
</dbReference>
<dbReference type="Pfam" id="PF01098">
    <property type="entry name" value="FTSW_RODA_SPOVE"/>
    <property type="match status" value="1"/>
</dbReference>
<evidence type="ECO:0000256" key="14">
    <source>
        <dbReference type="ARBA" id="ARBA00032370"/>
    </source>
</evidence>
<dbReference type="GO" id="GO:0015648">
    <property type="term" value="F:lipid-linked peptidoglycan transporter activity"/>
    <property type="evidence" value="ECO:0007669"/>
    <property type="project" value="TreeGrafter"/>
</dbReference>
<evidence type="ECO:0000313" key="22">
    <source>
        <dbReference type="EMBL" id="MBI2465789.1"/>
    </source>
</evidence>
<keyword evidence="10 21" id="KW-1133">Transmembrane helix</keyword>
<keyword evidence="4" id="KW-0132">Cell division</keyword>
<name>A0A931YDC4_9BACT</name>
<dbReference type="InterPro" id="IPR001182">
    <property type="entry name" value="FtsW/RodA"/>
</dbReference>
<evidence type="ECO:0000256" key="12">
    <source>
        <dbReference type="ARBA" id="ARBA00023306"/>
    </source>
</evidence>
<dbReference type="GO" id="GO:0008360">
    <property type="term" value="P:regulation of cell shape"/>
    <property type="evidence" value="ECO:0007669"/>
    <property type="project" value="UniProtKB-KW"/>
</dbReference>
<dbReference type="Proteomes" id="UP000709672">
    <property type="component" value="Unassembled WGS sequence"/>
</dbReference>
<dbReference type="AlphaFoldDB" id="A0A931YDC4"/>
<feature type="transmembrane region" description="Helical" evidence="21">
    <location>
        <begin position="339"/>
        <end position="361"/>
    </location>
</feature>
<evidence type="ECO:0000256" key="10">
    <source>
        <dbReference type="ARBA" id="ARBA00022989"/>
    </source>
</evidence>
<evidence type="ECO:0000256" key="11">
    <source>
        <dbReference type="ARBA" id="ARBA00023136"/>
    </source>
</evidence>
<evidence type="ECO:0000256" key="8">
    <source>
        <dbReference type="ARBA" id="ARBA00022960"/>
    </source>
</evidence>
<keyword evidence="12" id="KW-0131">Cell cycle</keyword>
<keyword evidence="6" id="KW-0808">Transferase</keyword>
<evidence type="ECO:0000256" key="17">
    <source>
        <dbReference type="ARBA" id="ARBA00041185"/>
    </source>
</evidence>